<keyword evidence="3" id="KW-1003">Cell membrane</keyword>
<dbReference type="Gene3D" id="1.10.3720.10">
    <property type="entry name" value="MetI-like"/>
    <property type="match status" value="1"/>
</dbReference>
<feature type="transmembrane region" description="Helical" evidence="7">
    <location>
        <begin position="102"/>
        <end position="123"/>
    </location>
</feature>
<protein>
    <submittedName>
        <fullName evidence="9">ABC transporter permease</fullName>
    </submittedName>
</protein>
<reference evidence="9 10" key="1">
    <citation type="submission" date="2019-03" db="EMBL/GenBank/DDBJ databases">
        <title>Draft genome sequences of novel Actinobacteria.</title>
        <authorList>
            <person name="Sahin N."/>
            <person name="Ay H."/>
            <person name="Saygin H."/>
        </authorList>
    </citation>
    <scope>NUCLEOTIDE SEQUENCE [LARGE SCALE GENOMIC DNA]</scope>
    <source>
        <strain evidence="9 10">DSM 45941</strain>
    </source>
</reference>
<dbReference type="RefSeq" id="WP_132193420.1">
    <property type="nucleotide sequence ID" value="NZ_SMKY01000006.1"/>
</dbReference>
<dbReference type="OrthoDB" id="9778910at2"/>
<evidence type="ECO:0000256" key="5">
    <source>
        <dbReference type="ARBA" id="ARBA00022989"/>
    </source>
</evidence>
<evidence type="ECO:0000256" key="3">
    <source>
        <dbReference type="ARBA" id="ARBA00022475"/>
    </source>
</evidence>
<keyword evidence="2 7" id="KW-0813">Transport</keyword>
<feature type="domain" description="ABC transmembrane type-1" evidence="8">
    <location>
        <begin position="96"/>
        <end position="305"/>
    </location>
</feature>
<feature type="transmembrane region" description="Helical" evidence="7">
    <location>
        <begin position="238"/>
        <end position="262"/>
    </location>
</feature>
<evidence type="ECO:0000256" key="7">
    <source>
        <dbReference type="RuleBase" id="RU363032"/>
    </source>
</evidence>
<keyword evidence="10" id="KW-1185">Reference proteome</keyword>
<dbReference type="InterPro" id="IPR000515">
    <property type="entry name" value="MetI-like"/>
</dbReference>
<organism evidence="9 10">
    <name type="scientific">Actinomadura darangshiensis</name>
    <dbReference type="NCBI Taxonomy" id="705336"/>
    <lineage>
        <taxon>Bacteria</taxon>
        <taxon>Bacillati</taxon>
        <taxon>Actinomycetota</taxon>
        <taxon>Actinomycetes</taxon>
        <taxon>Streptosporangiales</taxon>
        <taxon>Thermomonosporaceae</taxon>
        <taxon>Actinomadura</taxon>
    </lineage>
</organism>
<dbReference type="CDD" id="cd06261">
    <property type="entry name" value="TM_PBP2"/>
    <property type="match status" value="1"/>
</dbReference>
<dbReference type="AlphaFoldDB" id="A0A4R5C2V4"/>
<evidence type="ECO:0000256" key="6">
    <source>
        <dbReference type="ARBA" id="ARBA00023136"/>
    </source>
</evidence>
<accession>A0A4R5C2V4</accession>
<name>A0A4R5C2V4_9ACTN</name>
<evidence type="ECO:0000313" key="9">
    <source>
        <dbReference type="EMBL" id="TDD91102.1"/>
    </source>
</evidence>
<keyword evidence="4 7" id="KW-0812">Transmembrane</keyword>
<gene>
    <name evidence="9" type="ORF">E1293_02740</name>
</gene>
<sequence length="317" mass="33627">MARDLVRRLVELVLVLLIVSVGTFALVGLMPGDPAVVVLGEGHTAAEYAAQREAMGLADALPVRYGHWLGDALTGDLGTSFVPPNSDVADRVAAALPVSVELAVLAMAMALLLAVPLAMWSAYRSGGLVDRIVSAGTFGILSVPSFLAGMLLIALFAERLGWFPRLEWSRISEGLGGNLYHAFLPALTIALMETATFTRVLRGDLITTLQEDFILSAKAKGMAPVHVLFRDALRPSSFSLITLMGISLGRLIGSTVIVEYLFALPGMGTLIIGAADAGDVPMVQGAVLVIALIYVLVNALIDLSYGRLDPRIRRAHV</sequence>
<dbReference type="PANTHER" id="PTHR43163">
    <property type="entry name" value="DIPEPTIDE TRANSPORT SYSTEM PERMEASE PROTEIN DPPB-RELATED"/>
    <property type="match status" value="1"/>
</dbReference>
<dbReference type="Pfam" id="PF19300">
    <property type="entry name" value="BPD_transp_1_N"/>
    <property type="match status" value="1"/>
</dbReference>
<dbReference type="InterPro" id="IPR045621">
    <property type="entry name" value="BPD_transp_1_N"/>
</dbReference>
<dbReference type="GO" id="GO:0005886">
    <property type="term" value="C:plasma membrane"/>
    <property type="evidence" value="ECO:0007669"/>
    <property type="project" value="UniProtKB-SubCell"/>
</dbReference>
<comment type="caution">
    <text evidence="9">The sequence shown here is derived from an EMBL/GenBank/DDBJ whole genome shotgun (WGS) entry which is preliminary data.</text>
</comment>
<dbReference type="InterPro" id="IPR035906">
    <property type="entry name" value="MetI-like_sf"/>
</dbReference>
<dbReference type="EMBL" id="SMKY01000006">
    <property type="protein sequence ID" value="TDD91102.1"/>
    <property type="molecule type" value="Genomic_DNA"/>
</dbReference>
<dbReference type="GO" id="GO:0055085">
    <property type="term" value="P:transmembrane transport"/>
    <property type="evidence" value="ECO:0007669"/>
    <property type="project" value="InterPro"/>
</dbReference>
<feature type="transmembrane region" description="Helical" evidence="7">
    <location>
        <begin position="282"/>
        <end position="305"/>
    </location>
</feature>
<evidence type="ECO:0000256" key="4">
    <source>
        <dbReference type="ARBA" id="ARBA00022692"/>
    </source>
</evidence>
<dbReference type="Pfam" id="PF00528">
    <property type="entry name" value="BPD_transp_1"/>
    <property type="match status" value="1"/>
</dbReference>
<evidence type="ECO:0000256" key="2">
    <source>
        <dbReference type="ARBA" id="ARBA00022448"/>
    </source>
</evidence>
<dbReference type="PANTHER" id="PTHR43163:SF3">
    <property type="entry name" value="PEPTIDE ABC TRANSPORTER PERMEASE PROTEIN"/>
    <property type="match status" value="1"/>
</dbReference>
<feature type="transmembrane region" description="Helical" evidence="7">
    <location>
        <begin position="177"/>
        <end position="197"/>
    </location>
</feature>
<evidence type="ECO:0000313" key="10">
    <source>
        <dbReference type="Proteomes" id="UP000295578"/>
    </source>
</evidence>
<dbReference type="PROSITE" id="PS50928">
    <property type="entry name" value="ABC_TM1"/>
    <property type="match status" value="1"/>
</dbReference>
<comment type="subcellular location">
    <subcellularLocation>
        <location evidence="1 7">Cell membrane</location>
        <topology evidence="1 7">Multi-pass membrane protein</topology>
    </subcellularLocation>
</comment>
<keyword evidence="6 7" id="KW-0472">Membrane</keyword>
<evidence type="ECO:0000259" key="8">
    <source>
        <dbReference type="PROSITE" id="PS50928"/>
    </source>
</evidence>
<keyword evidence="5 7" id="KW-1133">Transmembrane helix</keyword>
<dbReference type="SUPFAM" id="SSF161098">
    <property type="entry name" value="MetI-like"/>
    <property type="match status" value="1"/>
</dbReference>
<proteinExistence type="inferred from homology"/>
<feature type="transmembrane region" description="Helical" evidence="7">
    <location>
        <begin position="135"/>
        <end position="157"/>
    </location>
</feature>
<feature type="transmembrane region" description="Helical" evidence="7">
    <location>
        <begin position="12"/>
        <end position="30"/>
    </location>
</feature>
<evidence type="ECO:0000256" key="1">
    <source>
        <dbReference type="ARBA" id="ARBA00004651"/>
    </source>
</evidence>
<comment type="similarity">
    <text evidence="7">Belongs to the binding-protein-dependent transport system permease family.</text>
</comment>
<dbReference type="Proteomes" id="UP000295578">
    <property type="component" value="Unassembled WGS sequence"/>
</dbReference>